<feature type="region of interest" description="Disordered" evidence="10">
    <location>
        <begin position="98"/>
        <end position="129"/>
    </location>
</feature>
<evidence type="ECO:0000256" key="3">
    <source>
        <dbReference type="ARBA" id="ARBA00004496"/>
    </source>
</evidence>
<accession>A0A9W8JWQ4</accession>
<feature type="region of interest" description="Disordered" evidence="10">
    <location>
        <begin position="230"/>
        <end position="287"/>
    </location>
</feature>
<evidence type="ECO:0000259" key="11">
    <source>
        <dbReference type="Pfam" id="PF08574"/>
    </source>
</evidence>
<protein>
    <recommendedName>
        <fullName evidence="5">Probable RNA polymerase II nuclear localization protein SLC7A6OS</fullName>
    </recommendedName>
</protein>
<proteinExistence type="inferred from homology"/>
<reference evidence="12" key="1">
    <citation type="submission" date="2022-07" db="EMBL/GenBank/DDBJ databases">
        <title>Genome Sequence of Agrocybe chaxingu.</title>
        <authorList>
            <person name="Buettner E."/>
        </authorList>
    </citation>
    <scope>NUCLEOTIDE SEQUENCE</scope>
    <source>
        <strain evidence="12">MP-N11</strain>
    </source>
</reference>
<evidence type="ECO:0000256" key="10">
    <source>
        <dbReference type="SAM" id="MobiDB-lite"/>
    </source>
</evidence>
<feature type="region of interest" description="Disordered" evidence="10">
    <location>
        <begin position="1"/>
        <end position="25"/>
    </location>
</feature>
<dbReference type="GO" id="GO:0005634">
    <property type="term" value="C:nucleus"/>
    <property type="evidence" value="ECO:0007669"/>
    <property type="project" value="UniProtKB-SubCell"/>
</dbReference>
<dbReference type="GO" id="GO:0005737">
    <property type="term" value="C:cytoplasm"/>
    <property type="evidence" value="ECO:0007669"/>
    <property type="project" value="UniProtKB-SubCell"/>
</dbReference>
<dbReference type="InterPro" id="IPR013883">
    <property type="entry name" value="TF_Iwr1_dom"/>
</dbReference>
<dbReference type="InterPro" id="IPR040218">
    <property type="entry name" value="SLC7A6OS"/>
</dbReference>
<evidence type="ECO:0000256" key="7">
    <source>
        <dbReference type="ARBA" id="ARBA00022490"/>
    </source>
</evidence>
<dbReference type="GO" id="GO:0015031">
    <property type="term" value="P:protein transport"/>
    <property type="evidence" value="ECO:0007669"/>
    <property type="project" value="UniProtKB-KW"/>
</dbReference>
<dbReference type="OrthoDB" id="6255506at2759"/>
<dbReference type="AlphaFoldDB" id="A0A9W8JWQ4"/>
<feature type="compositionally biased region" description="Basic and acidic residues" evidence="10">
    <location>
        <begin position="268"/>
        <end position="287"/>
    </location>
</feature>
<keyword evidence="7" id="KW-0963">Cytoplasm</keyword>
<evidence type="ECO:0000256" key="6">
    <source>
        <dbReference type="ARBA" id="ARBA00022448"/>
    </source>
</evidence>
<keyword evidence="8" id="KW-0653">Protein transport</keyword>
<dbReference type="Proteomes" id="UP001148786">
    <property type="component" value="Unassembled WGS sequence"/>
</dbReference>
<keyword evidence="6" id="KW-0813">Transport</keyword>
<evidence type="ECO:0000256" key="1">
    <source>
        <dbReference type="ARBA" id="ARBA00003202"/>
    </source>
</evidence>
<gene>
    <name evidence="12" type="ORF">NLJ89_g7498</name>
</gene>
<feature type="compositionally biased region" description="Polar residues" evidence="10">
    <location>
        <begin position="1"/>
        <end position="19"/>
    </location>
</feature>
<dbReference type="GO" id="GO:0032502">
    <property type="term" value="P:developmental process"/>
    <property type="evidence" value="ECO:0007669"/>
    <property type="project" value="TreeGrafter"/>
</dbReference>
<name>A0A9W8JWQ4_9AGAR</name>
<comment type="caution">
    <text evidence="12">The sequence shown here is derived from an EMBL/GenBank/DDBJ whole genome shotgun (WGS) entry which is preliminary data.</text>
</comment>
<comment type="subcellular location">
    <subcellularLocation>
        <location evidence="3">Cytoplasm</location>
    </subcellularLocation>
    <subcellularLocation>
        <location evidence="2">Nucleus</location>
    </subcellularLocation>
</comment>
<dbReference type="Pfam" id="PF08574">
    <property type="entry name" value="Iwr1"/>
    <property type="match status" value="1"/>
</dbReference>
<evidence type="ECO:0000256" key="5">
    <source>
        <dbReference type="ARBA" id="ARBA00017036"/>
    </source>
</evidence>
<feature type="domain" description="Transcription factor Iwr1" evidence="11">
    <location>
        <begin position="195"/>
        <end position="262"/>
    </location>
</feature>
<dbReference type="PANTHER" id="PTHR31196">
    <property type="entry name" value="RNA POLYMERASE II NUCLEAR LOCALIZATION PROTEIN SLC7A6OS-RELATED"/>
    <property type="match status" value="1"/>
</dbReference>
<sequence>MQVDSMNATADPTSSSQPYTILRIKRKRNEEPLDALVVESMRRKKSKGGIGVFQYAQTVEDDVWDNAQRQQDVQDKISRLARESAVKAEWKATVAPASEIPPSPATQTTRRYTVVESGEPEAPTTRYPTASPRVIPAKELEEQAPHSRDFKMFDAFLPMLNDYLKIHEMDTEKDSNVKPLKKPSSQSVPMLPLTDDYVWDVFYHRPVTLSEWGEAANVGTLTGLPASFDGYDSLSDSDEEVDEADEDSNAEEYYKNDYPDEEDDSDEWHEASEYEDYRARNDSDSDF</sequence>
<evidence type="ECO:0000256" key="2">
    <source>
        <dbReference type="ARBA" id="ARBA00004123"/>
    </source>
</evidence>
<evidence type="ECO:0000313" key="13">
    <source>
        <dbReference type="Proteomes" id="UP001148786"/>
    </source>
</evidence>
<evidence type="ECO:0000256" key="4">
    <source>
        <dbReference type="ARBA" id="ARBA00010218"/>
    </source>
</evidence>
<organism evidence="12 13">
    <name type="scientific">Agrocybe chaxingu</name>
    <dbReference type="NCBI Taxonomy" id="84603"/>
    <lineage>
        <taxon>Eukaryota</taxon>
        <taxon>Fungi</taxon>
        <taxon>Dikarya</taxon>
        <taxon>Basidiomycota</taxon>
        <taxon>Agaricomycotina</taxon>
        <taxon>Agaricomycetes</taxon>
        <taxon>Agaricomycetidae</taxon>
        <taxon>Agaricales</taxon>
        <taxon>Agaricineae</taxon>
        <taxon>Strophariaceae</taxon>
        <taxon>Agrocybe</taxon>
    </lineage>
</organism>
<comment type="similarity">
    <text evidence="4">Belongs to the IWR1/SLC7A6OS family.</text>
</comment>
<dbReference type="EMBL" id="JANKHO010000901">
    <property type="protein sequence ID" value="KAJ3505289.1"/>
    <property type="molecule type" value="Genomic_DNA"/>
</dbReference>
<dbReference type="PANTHER" id="PTHR31196:SF2">
    <property type="entry name" value="RNA POLYMERASE II NUCLEAR LOCALIZATION PROTEIN SLC7A6OS-RELATED"/>
    <property type="match status" value="1"/>
</dbReference>
<feature type="compositionally biased region" description="Acidic residues" evidence="10">
    <location>
        <begin position="235"/>
        <end position="250"/>
    </location>
</feature>
<keyword evidence="9" id="KW-0539">Nucleus</keyword>
<comment type="function">
    <text evidence="1">Directs RNA polymerase II nuclear import.</text>
</comment>
<evidence type="ECO:0000313" key="12">
    <source>
        <dbReference type="EMBL" id="KAJ3505289.1"/>
    </source>
</evidence>
<evidence type="ECO:0000256" key="9">
    <source>
        <dbReference type="ARBA" id="ARBA00023242"/>
    </source>
</evidence>
<evidence type="ECO:0000256" key="8">
    <source>
        <dbReference type="ARBA" id="ARBA00022927"/>
    </source>
</evidence>
<keyword evidence="13" id="KW-1185">Reference proteome</keyword>